<keyword evidence="2" id="KW-1185">Reference proteome</keyword>
<dbReference type="GeneID" id="24133915"/>
<sequence length="210" mass="23771">MVDVPTMLARKLGYLPVVHCVRNATGNTFQRPRWNVSPVALRTQWTTGKYPSLRASIVGTLTLQQAIEDANARAADYKMRVDVGEARIKTLEAANFKLKRECELDKLGECIAKFCIFRMQKLRGGEPSKFKMHRASNADFIGPSLAAMNDQRKARAHPAYNYPRLRATIDAITLSEFPDFPETKACCHEALEAFEREATNDQKHPWNSDE</sequence>
<evidence type="ECO:0000313" key="2">
    <source>
        <dbReference type="Proteomes" id="UP000030745"/>
    </source>
</evidence>
<name>A0A067BX04_SAPPC</name>
<dbReference type="EMBL" id="KK583258">
    <property type="protein sequence ID" value="KDO23059.1"/>
    <property type="molecule type" value="Genomic_DNA"/>
</dbReference>
<dbReference type="RefSeq" id="XP_012206176.1">
    <property type="nucleotide sequence ID" value="XM_012350786.1"/>
</dbReference>
<reference evidence="1 2" key="1">
    <citation type="journal article" date="2013" name="PLoS Genet.">
        <title>Distinctive expansion of potential virulence genes in the genome of the oomycete fish pathogen Saprolegnia parasitica.</title>
        <authorList>
            <person name="Jiang R.H."/>
            <person name="de Bruijn I."/>
            <person name="Haas B.J."/>
            <person name="Belmonte R."/>
            <person name="Lobach L."/>
            <person name="Christie J."/>
            <person name="van den Ackerveken G."/>
            <person name="Bottin A."/>
            <person name="Bulone V."/>
            <person name="Diaz-Moreno S.M."/>
            <person name="Dumas B."/>
            <person name="Fan L."/>
            <person name="Gaulin E."/>
            <person name="Govers F."/>
            <person name="Grenville-Briggs L.J."/>
            <person name="Horner N.R."/>
            <person name="Levin J.Z."/>
            <person name="Mammella M."/>
            <person name="Meijer H.J."/>
            <person name="Morris P."/>
            <person name="Nusbaum C."/>
            <person name="Oome S."/>
            <person name="Phillips A.J."/>
            <person name="van Rooyen D."/>
            <person name="Rzeszutek E."/>
            <person name="Saraiva M."/>
            <person name="Secombes C.J."/>
            <person name="Seidl M.F."/>
            <person name="Snel B."/>
            <person name="Stassen J.H."/>
            <person name="Sykes S."/>
            <person name="Tripathy S."/>
            <person name="van den Berg H."/>
            <person name="Vega-Arreguin J.C."/>
            <person name="Wawra S."/>
            <person name="Young S.K."/>
            <person name="Zeng Q."/>
            <person name="Dieguez-Uribeondo J."/>
            <person name="Russ C."/>
            <person name="Tyler B.M."/>
            <person name="van West P."/>
        </authorList>
    </citation>
    <scope>NUCLEOTIDE SEQUENCE [LARGE SCALE GENOMIC DNA]</scope>
    <source>
        <strain evidence="1 2">CBS 223.65</strain>
    </source>
</reference>
<dbReference type="OMA" id="KRECELD"/>
<accession>A0A067BX04</accession>
<dbReference type="AlphaFoldDB" id="A0A067BX04"/>
<proteinExistence type="predicted"/>
<dbReference type="KEGG" id="spar:SPRG_11906"/>
<evidence type="ECO:0000313" key="1">
    <source>
        <dbReference type="EMBL" id="KDO23059.1"/>
    </source>
</evidence>
<dbReference type="Proteomes" id="UP000030745">
    <property type="component" value="Unassembled WGS sequence"/>
</dbReference>
<dbReference type="OrthoDB" id="10424314at2759"/>
<dbReference type="VEuPathDB" id="FungiDB:SPRG_11906"/>
<protein>
    <submittedName>
        <fullName evidence="1">Uncharacterized protein</fullName>
    </submittedName>
</protein>
<organism evidence="1 2">
    <name type="scientific">Saprolegnia parasitica (strain CBS 223.65)</name>
    <dbReference type="NCBI Taxonomy" id="695850"/>
    <lineage>
        <taxon>Eukaryota</taxon>
        <taxon>Sar</taxon>
        <taxon>Stramenopiles</taxon>
        <taxon>Oomycota</taxon>
        <taxon>Saprolegniomycetes</taxon>
        <taxon>Saprolegniales</taxon>
        <taxon>Saprolegniaceae</taxon>
        <taxon>Saprolegnia</taxon>
    </lineage>
</organism>
<gene>
    <name evidence="1" type="ORF">SPRG_11906</name>
</gene>